<protein>
    <submittedName>
        <fullName evidence="2">SUF system Fe-S cluster assembly regulator</fullName>
    </submittedName>
</protein>
<dbReference type="Pfam" id="PF02082">
    <property type="entry name" value="Rrf2"/>
    <property type="match status" value="1"/>
</dbReference>
<reference evidence="2 3" key="1">
    <citation type="submission" date="2022-06" db="EMBL/GenBank/DDBJ databases">
        <title>Rhizosaccharibacter gen. nov. sp. nov. KSS12, endophytic bacteria isolated from sugarcane.</title>
        <authorList>
            <person name="Pitiwittayakul N."/>
        </authorList>
    </citation>
    <scope>NUCLEOTIDE SEQUENCE [LARGE SCALE GENOMIC DNA]</scope>
    <source>
        <strain evidence="2 3">KSS12</strain>
    </source>
</reference>
<name>A0ABT1VYF2_9PROT</name>
<evidence type="ECO:0000256" key="1">
    <source>
        <dbReference type="SAM" id="MobiDB-lite"/>
    </source>
</evidence>
<comment type="caution">
    <text evidence="2">The sequence shown here is derived from an EMBL/GenBank/DDBJ whole genome shotgun (WGS) entry which is preliminary data.</text>
</comment>
<evidence type="ECO:0000313" key="3">
    <source>
        <dbReference type="Proteomes" id="UP001524547"/>
    </source>
</evidence>
<dbReference type="PANTHER" id="PTHR33221:SF2">
    <property type="entry name" value="TRANSCRIPTIONAL REGULATOR"/>
    <property type="match status" value="1"/>
</dbReference>
<evidence type="ECO:0000313" key="2">
    <source>
        <dbReference type="EMBL" id="MCQ8241373.1"/>
    </source>
</evidence>
<accession>A0ABT1VYF2</accession>
<gene>
    <name evidence="2" type="ORF">NFI88_11035</name>
</gene>
<dbReference type="InterPro" id="IPR036390">
    <property type="entry name" value="WH_DNA-bd_sf"/>
</dbReference>
<dbReference type="PROSITE" id="PS51197">
    <property type="entry name" value="HTH_RRF2_2"/>
    <property type="match status" value="1"/>
</dbReference>
<sequence length="184" mass="18973">MLRLSRLTDYAVVVLVRLGQEDGVATAPSLAGSTGVPEPTVAKVLKAMAAHGMVASQRGARGGYRLARPLDRIPVSDVIAAIDGPISLTACVDGATGGCEAQHCCPIRGRWDAVNDAIRGALRNITLADMRGDSVPMIPVSGRAAASPGTAEDLPTTGRATRPASASQPRPRAGSTRIQHAFAE</sequence>
<dbReference type="EMBL" id="JAMZEJ010000006">
    <property type="protein sequence ID" value="MCQ8241373.1"/>
    <property type="molecule type" value="Genomic_DNA"/>
</dbReference>
<dbReference type="NCBIfam" id="TIGR00738">
    <property type="entry name" value="rrf2_super"/>
    <property type="match status" value="1"/>
</dbReference>
<proteinExistence type="predicted"/>
<feature type="region of interest" description="Disordered" evidence="1">
    <location>
        <begin position="139"/>
        <end position="184"/>
    </location>
</feature>
<keyword evidence="3" id="KW-1185">Reference proteome</keyword>
<dbReference type="Proteomes" id="UP001524547">
    <property type="component" value="Unassembled WGS sequence"/>
</dbReference>
<dbReference type="InterPro" id="IPR000944">
    <property type="entry name" value="Tscrpt_reg_Rrf2"/>
</dbReference>
<dbReference type="Gene3D" id="1.10.10.10">
    <property type="entry name" value="Winged helix-like DNA-binding domain superfamily/Winged helix DNA-binding domain"/>
    <property type="match status" value="1"/>
</dbReference>
<dbReference type="NCBIfam" id="TIGR02944">
    <property type="entry name" value="suf_reg_Xantho"/>
    <property type="match status" value="1"/>
</dbReference>
<organism evidence="2 3">
    <name type="scientific">Rhizosaccharibacter radicis</name>
    <dbReference type="NCBI Taxonomy" id="2782605"/>
    <lineage>
        <taxon>Bacteria</taxon>
        <taxon>Pseudomonadati</taxon>
        <taxon>Pseudomonadota</taxon>
        <taxon>Alphaproteobacteria</taxon>
        <taxon>Acetobacterales</taxon>
        <taxon>Acetobacteraceae</taxon>
        <taxon>Rhizosaccharibacter</taxon>
    </lineage>
</organism>
<dbReference type="SUPFAM" id="SSF46785">
    <property type="entry name" value="Winged helix' DNA-binding domain"/>
    <property type="match status" value="1"/>
</dbReference>
<dbReference type="RefSeq" id="WP_422920114.1">
    <property type="nucleotide sequence ID" value="NZ_JAMZEJ010000006.1"/>
</dbReference>
<dbReference type="InterPro" id="IPR036388">
    <property type="entry name" value="WH-like_DNA-bd_sf"/>
</dbReference>
<dbReference type="InterPro" id="IPR014290">
    <property type="entry name" value="SUF_FeS_clus_asmbl_reg"/>
</dbReference>
<dbReference type="PANTHER" id="PTHR33221">
    <property type="entry name" value="WINGED HELIX-TURN-HELIX TRANSCRIPTIONAL REGULATOR, RRF2 FAMILY"/>
    <property type="match status" value="1"/>
</dbReference>